<dbReference type="AlphaFoldDB" id="A0A937AAE0"/>
<organism evidence="5 6">
    <name type="scientific">Marivirga atlantica</name>
    <dbReference type="NCBI Taxonomy" id="1548457"/>
    <lineage>
        <taxon>Bacteria</taxon>
        <taxon>Pseudomonadati</taxon>
        <taxon>Bacteroidota</taxon>
        <taxon>Cytophagia</taxon>
        <taxon>Cytophagales</taxon>
        <taxon>Marivirgaceae</taxon>
        <taxon>Marivirga</taxon>
    </lineage>
</organism>
<reference evidence="5" key="1">
    <citation type="submission" date="2021-01" db="EMBL/GenBank/DDBJ databases">
        <title>Marivirga sp. nov., isolated from intertidal surface sediments.</title>
        <authorList>
            <person name="Zhang M."/>
        </authorList>
    </citation>
    <scope>NUCLEOTIDE SEQUENCE</scope>
    <source>
        <strain evidence="5">SM1354</strain>
    </source>
</reference>
<dbReference type="InterPro" id="IPR009057">
    <property type="entry name" value="Homeodomain-like_sf"/>
</dbReference>
<protein>
    <submittedName>
        <fullName evidence="5">AraC family transcriptional regulator</fullName>
    </submittedName>
</protein>
<dbReference type="PROSITE" id="PS00041">
    <property type="entry name" value="HTH_ARAC_FAMILY_1"/>
    <property type="match status" value="1"/>
</dbReference>
<dbReference type="SUPFAM" id="SSF46689">
    <property type="entry name" value="Homeodomain-like"/>
    <property type="match status" value="2"/>
</dbReference>
<dbReference type="PANTHER" id="PTHR43280:SF2">
    <property type="entry name" value="HTH-TYPE TRANSCRIPTIONAL REGULATOR EXSA"/>
    <property type="match status" value="1"/>
</dbReference>
<gene>
    <name evidence="5" type="ORF">JKP34_08200</name>
</gene>
<dbReference type="Gene3D" id="1.10.10.60">
    <property type="entry name" value="Homeodomain-like"/>
    <property type="match status" value="2"/>
</dbReference>
<evidence type="ECO:0000256" key="3">
    <source>
        <dbReference type="ARBA" id="ARBA00023163"/>
    </source>
</evidence>
<keyword evidence="2" id="KW-0238">DNA-binding</keyword>
<evidence type="ECO:0000256" key="1">
    <source>
        <dbReference type="ARBA" id="ARBA00023015"/>
    </source>
</evidence>
<keyword evidence="3" id="KW-0804">Transcription</keyword>
<evidence type="ECO:0000256" key="2">
    <source>
        <dbReference type="ARBA" id="ARBA00023125"/>
    </source>
</evidence>
<sequence>MINNQRLQSIALKNEHSLSKLVENQTTYTFNQCELHVFETHQAAENVGLLFNDFVYTAMLRGKKVMHLKDRNAFDYLPGESVIVRPNELMEIDFPEANKEQPTQCLALGISSNIIQNTLDLLNEHHEKLLPEEKWQIDQDIHHIINNEQLNSTVNRIINLSKNEKETNKDIFIELALKEMLVRLMQTQARHLFDGGYKKLSNSHPFAYVIDIIKSKLHEKIDFDQLAKAACMSRANFYKKFKEQFGITPSKYVVKERLKIAKGLLTNSQMPISSICFTSGFENLSHFTTTFLKETGNTPSRYRKMNATAIN</sequence>
<dbReference type="Pfam" id="PF06719">
    <property type="entry name" value="AraC_N"/>
    <property type="match status" value="1"/>
</dbReference>
<accession>A0A937AAE0</accession>
<dbReference type="InterPro" id="IPR018062">
    <property type="entry name" value="HTH_AraC-typ_CS"/>
</dbReference>
<evidence type="ECO:0000313" key="6">
    <source>
        <dbReference type="Proteomes" id="UP000642920"/>
    </source>
</evidence>
<dbReference type="GO" id="GO:0043565">
    <property type="term" value="F:sequence-specific DNA binding"/>
    <property type="evidence" value="ECO:0007669"/>
    <property type="project" value="InterPro"/>
</dbReference>
<proteinExistence type="predicted"/>
<dbReference type="SMART" id="SM00342">
    <property type="entry name" value="HTH_ARAC"/>
    <property type="match status" value="1"/>
</dbReference>
<dbReference type="EMBL" id="JAERQG010000002">
    <property type="protein sequence ID" value="MBL0765225.1"/>
    <property type="molecule type" value="Genomic_DNA"/>
</dbReference>
<dbReference type="Proteomes" id="UP000642920">
    <property type="component" value="Unassembled WGS sequence"/>
</dbReference>
<evidence type="ECO:0000259" key="4">
    <source>
        <dbReference type="PROSITE" id="PS01124"/>
    </source>
</evidence>
<keyword evidence="6" id="KW-1185">Reference proteome</keyword>
<evidence type="ECO:0000313" key="5">
    <source>
        <dbReference type="EMBL" id="MBL0765225.1"/>
    </source>
</evidence>
<dbReference type="InterPro" id="IPR009594">
    <property type="entry name" value="Tscrpt_reg_HTH_AraC_N"/>
</dbReference>
<name>A0A937AAE0_9BACT</name>
<dbReference type="Pfam" id="PF12833">
    <property type="entry name" value="HTH_18"/>
    <property type="match status" value="1"/>
</dbReference>
<dbReference type="PROSITE" id="PS01124">
    <property type="entry name" value="HTH_ARAC_FAMILY_2"/>
    <property type="match status" value="1"/>
</dbReference>
<dbReference type="GO" id="GO:0003700">
    <property type="term" value="F:DNA-binding transcription factor activity"/>
    <property type="evidence" value="ECO:0007669"/>
    <property type="project" value="InterPro"/>
</dbReference>
<comment type="caution">
    <text evidence="5">The sequence shown here is derived from an EMBL/GenBank/DDBJ whole genome shotgun (WGS) entry which is preliminary data.</text>
</comment>
<feature type="domain" description="HTH araC/xylS-type" evidence="4">
    <location>
        <begin position="207"/>
        <end position="305"/>
    </location>
</feature>
<dbReference type="InterPro" id="IPR018060">
    <property type="entry name" value="HTH_AraC"/>
</dbReference>
<keyword evidence="1" id="KW-0805">Transcription regulation</keyword>
<dbReference type="PANTHER" id="PTHR43280">
    <property type="entry name" value="ARAC-FAMILY TRANSCRIPTIONAL REGULATOR"/>
    <property type="match status" value="1"/>
</dbReference>